<accession>A0A7X1ZDU5</accession>
<evidence type="ECO:0000259" key="2">
    <source>
        <dbReference type="Pfam" id="PF20434"/>
    </source>
</evidence>
<dbReference type="InterPro" id="IPR049492">
    <property type="entry name" value="BD-FAE-like_dom"/>
</dbReference>
<gene>
    <name evidence="3" type="ORF">GHC57_04280</name>
</gene>
<dbReference type="OrthoDB" id="9771666at2"/>
<dbReference type="InterPro" id="IPR050300">
    <property type="entry name" value="GDXG_lipolytic_enzyme"/>
</dbReference>
<dbReference type="AlphaFoldDB" id="A0A7X1ZDU5"/>
<organism evidence="3 4">
    <name type="scientific">Roseospira navarrensis</name>
    <dbReference type="NCBI Taxonomy" id="140058"/>
    <lineage>
        <taxon>Bacteria</taxon>
        <taxon>Pseudomonadati</taxon>
        <taxon>Pseudomonadota</taxon>
        <taxon>Alphaproteobacteria</taxon>
        <taxon>Rhodospirillales</taxon>
        <taxon>Rhodospirillaceae</taxon>
        <taxon>Roseospira</taxon>
    </lineage>
</organism>
<protein>
    <submittedName>
        <fullName evidence="3">Alpha/beta hydrolase fold domain-containing protein</fullName>
    </submittedName>
</protein>
<proteinExistence type="predicted"/>
<dbReference type="PANTHER" id="PTHR48081:SF33">
    <property type="entry name" value="KYNURENINE FORMAMIDASE"/>
    <property type="match status" value="1"/>
</dbReference>
<comment type="caution">
    <text evidence="3">The sequence shown here is derived from an EMBL/GenBank/DDBJ whole genome shotgun (WGS) entry which is preliminary data.</text>
</comment>
<name>A0A7X1ZDU5_9PROT</name>
<dbReference type="EMBL" id="WIVE01000008">
    <property type="protein sequence ID" value="MQX35731.1"/>
    <property type="molecule type" value="Genomic_DNA"/>
</dbReference>
<reference evidence="3 4" key="1">
    <citation type="submission" date="2019-10" db="EMBL/GenBank/DDBJ databases">
        <title>Draft whole-genome sequence of the purple nonsulfur photosynthetic bacterium Roseospira navarrensis DSM 15114.</title>
        <authorList>
            <person name="Kyndt J.A."/>
            <person name="Meyer T.E."/>
        </authorList>
    </citation>
    <scope>NUCLEOTIDE SEQUENCE [LARGE SCALE GENOMIC DNA]</scope>
    <source>
        <strain evidence="3 4">DSM 15114</strain>
    </source>
</reference>
<keyword evidence="1 3" id="KW-0378">Hydrolase</keyword>
<evidence type="ECO:0000313" key="4">
    <source>
        <dbReference type="Proteomes" id="UP000434582"/>
    </source>
</evidence>
<feature type="domain" description="BD-FAE-like" evidence="2">
    <location>
        <begin position="64"/>
        <end position="164"/>
    </location>
</feature>
<dbReference type="PANTHER" id="PTHR48081">
    <property type="entry name" value="AB HYDROLASE SUPERFAMILY PROTEIN C4A8.06C"/>
    <property type="match status" value="1"/>
</dbReference>
<dbReference type="InterPro" id="IPR029058">
    <property type="entry name" value="AB_hydrolase_fold"/>
</dbReference>
<dbReference type="Gene3D" id="3.40.50.1820">
    <property type="entry name" value="alpha/beta hydrolase"/>
    <property type="match status" value="1"/>
</dbReference>
<dbReference type="SUPFAM" id="SSF53474">
    <property type="entry name" value="alpha/beta-Hydrolases"/>
    <property type="match status" value="1"/>
</dbReference>
<evidence type="ECO:0000256" key="1">
    <source>
        <dbReference type="ARBA" id="ARBA00022801"/>
    </source>
</evidence>
<dbReference type="Pfam" id="PF20434">
    <property type="entry name" value="BD-FAE"/>
    <property type="match status" value="1"/>
</dbReference>
<dbReference type="GO" id="GO:0016787">
    <property type="term" value="F:hydrolase activity"/>
    <property type="evidence" value="ECO:0007669"/>
    <property type="project" value="UniProtKB-KW"/>
</dbReference>
<keyword evidence="4" id="KW-1185">Reference proteome</keyword>
<dbReference type="Proteomes" id="UP000434582">
    <property type="component" value="Unassembled WGS sequence"/>
</dbReference>
<sequence>MSRDPAEPPEIDPVMESAYNCRAAVPEHPEIFDRWSRSSADARAWAGRHVRRDIRYGHGPRRTMDVFGAGMTALPRPVLIVLHGGYWQAMDKSVFGFLAPPFVEAGAAVVILNYPLCPDEPLSAITNAVREAIQVLWQDASILGLDRHRFVVAGHSAGGHLVAQMLCTNWPGLDAGMPLDTLKGGIAISGLFDLRPLVRTSINGALRLDTAAAERNSPLFGTPLPGVSLTLAVGELESDAFHDQSGRLLQRWIAQGAHATWIPLPGRHHFTALEALADPRHELFHDALGRLGVPASGRS</sequence>
<dbReference type="RefSeq" id="WP_153341522.1">
    <property type="nucleotide sequence ID" value="NZ_WIVE01000008.1"/>
</dbReference>
<evidence type="ECO:0000313" key="3">
    <source>
        <dbReference type="EMBL" id="MQX35731.1"/>
    </source>
</evidence>